<dbReference type="InterPro" id="IPR006674">
    <property type="entry name" value="HD_domain"/>
</dbReference>
<dbReference type="SMART" id="SM00471">
    <property type="entry name" value="HDc"/>
    <property type="match status" value="1"/>
</dbReference>
<dbReference type="AlphaFoldDB" id="A0A2P8HFT4"/>
<evidence type="ECO:0000256" key="3">
    <source>
        <dbReference type="ARBA" id="ARBA00022741"/>
    </source>
</evidence>
<dbReference type="SUPFAM" id="SSF109604">
    <property type="entry name" value="HD-domain/PDEase-like"/>
    <property type="match status" value="1"/>
</dbReference>
<feature type="domain" description="HD" evidence="7">
    <location>
        <begin position="18"/>
        <end position="132"/>
    </location>
</feature>
<protein>
    <recommendedName>
        <fullName evidence="1">bis(5'-nucleosyl)-tetraphosphatase (symmetrical)</fullName>
        <ecNumber evidence="1">3.6.1.41</ecNumber>
    </recommendedName>
</protein>
<dbReference type="PANTHER" id="PTHR35795">
    <property type="entry name" value="SLR1885 PROTEIN"/>
    <property type="match status" value="1"/>
</dbReference>
<dbReference type="Proteomes" id="UP000242310">
    <property type="component" value="Unassembled WGS sequence"/>
</dbReference>
<dbReference type="PANTHER" id="PTHR35795:SF1">
    <property type="entry name" value="BIS(5'-NUCLEOSYL)-TETRAPHOSPHATASE, SYMMETRICAL"/>
    <property type="match status" value="1"/>
</dbReference>
<keyword evidence="4 8" id="KW-0378">Hydrolase</keyword>
<dbReference type="NCBIfam" id="TIGR00488">
    <property type="entry name" value="bis(5'-nucleosyl)-tetraphosphatase (symmetrical) YqeK"/>
    <property type="match status" value="1"/>
</dbReference>
<proteinExistence type="predicted"/>
<dbReference type="GO" id="GO:0000166">
    <property type="term" value="F:nucleotide binding"/>
    <property type="evidence" value="ECO:0007669"/>
    <property type="project" value="UniProtKB-KW"/>
</dbReference>
<evidence type="ECO:0000256" key="4">
    <source>
        <dbReference type="ARBA" id="ARBA00022801"/>
    </source>
</evidence>
<organism evidence="8 9">
    <name type="scientific">Salsuginibacillus halophilus</name>
    <dbReference type="NCBI Taxonomy" id="517424"/>
    <lineage>
        <taxon>Bacteria</taxon>
        <taxon>Bacillati</taxon>
        <taxon>Bacillota</taxon>
        <taxon>Bacilli</taxon>
        <taxon>Bacillales</taxon>
        <taxon>Bacillaceae</taxon>
        <taxon>Salsuginibacillus</taxon>
    </lineage>
</organism>
<comment type="caution">
    <text evidence="8">The sequence shown here is derived from an EMBL/GenBank/DDBJ whole genome shotgun (WGS) entry which is preliminary data.</text>
</comment>
<sequence>MNKEKVLEQVQAALTEHRYTHTLGVRDTAVRLAQMYGADVERAAWAAIIHDYAKFRSKEEMADIIKNEGMDTAFVTYGGELLHAPAGAVLAREELGVKDEAILEAVVWHTTGKPGMTVLEKVLFLADYIEPNRRFPGVEDVRAQADEDLDEAVCTALGNTITFLIKKRQPVFEKTLAAYNELILA</sequence>
<evidence type="ECO:0000256" key="5">
    <source>
        <dbReference type="ARBA" id="ARBA00023004"/>
    </source>
</evidence>
<dbReference type="Gene3D" id="1.10.3210.10">
    <property type="entry name" value="Hypothetical protein af1432"/>
    <property type="match status" value="1"/>
</dbReference>
<evidence type="ECO:0000256" key="1">
    <source>
        <dbReference type="ARBA" id="ARBA00012506"/>
    </source>
</evidence>
<dbReference type="Pfam" id="PF01966">
    <property type="entry name" value="HD"/>
    <property type="match status" value="1"/>
</dbReference>
<dbReference type="InterPro" id="IPR005249">
    <property type="entry name" value="YqeK"/>
</dbReference>
<reference evidence="8 9" key="1">
    <citation type="submission" date="2018-03" db="EMBL/GenBank/DDBJ databases">
        <title>Genomic Encyclopedia of Type Strains, Phase III (KMG-III): the genomes of soil and plant-associated and newly described type strains.</title>
        <authorList>
            <person name="Whitman W."/>
        </authorList>
    </citation>
    <scope>NUCLEOTIDE SEQUENCE [LARGE SCALE GENOMIC DNA]</scope>
    <source>
        <strain evidence="8 9">CGMCC 1.07653</strain>
    </source>
</reference>
<comment type="catalytic activity">
    <reaction evidence="6">
        <text>P(1),P(4)-bis(5'-adenosyl) tetraphosphate + H2O = 2 ADP + 2 H(+)</text>
        <dbReference type="Rhea" id="RHEA:24252"/>
        <dbReference type="ChEBI" id="CHEBI:15377"/>
        <dbReference type="ChEBI" id="CHEBI:15378"/>
        <dbReference type="ChEBI" id="CHEBI:58141"/>
        <dbReference type="ChEBI" id="CHEBI:456216"/>
        <dbReference type="EC" id="3.6.1.41"/>
    </reaction>
</comment>
<evidence type="ECO:0000256" key="6">
    <source>
        <dbReference type="ARBA" id="ARBA00049417"/>
    </source>
</evidence>
<dbReference type="GO" id="GO:0008803">
    <property type="term" value="F:bis(5'-nucleosyl)-tetraphosphatase (symmetrical) activity"/>
    <property type="evidence" value="ECO:0007669"/>
    <property type="project" value="UniProtKB-EC"/>
</dbReference>
<dbReference type="CDD" id="cd00077">
    <property type="entry name" value="HDc"/>
    <property type="match status" value="1"/>
</dbReference>
<gene>
    <name evidence="8" type="ORF">B0H94_10759</name>
</gene>
<dbReference type="PROSITE" id="PS51831">
    <property type="entry name" value="HD"/>
    <property type="match status" value="1"/>
</dbReference>
<keyword evidence="3" id="KW-0547">Nucleotide-binding</keyword>
<accession>A0A2P8HFT4</accession>
<keyword evidence="2" id="KW-0479">Metal-binding</keyword>
<dbReference type="InterPro" id="IPR003607">
    <property type="entry name" value="HD/PDEase_dom"/>
</dbReference>
<dbReference type="OrthoDB" id="9782134at2"/>
<evidence type="ECO:0000259" key="7">
    <source>
        <dbReference type="PROSITE" id="PS51831"/>
    </source>
</evidence>
<dbReference type="EC" id="3.6.1.41" evidence="1"/>
<evidence type="ECO:0000313" key="9">
    <source>
        <dbReference type="Proteomes" id="UP000242310"/>
    </source>
</evidence>
<keyword evidence="5" id="KW-0408">Iron</keyword>
<dbReference type="InterPro" id="IPR051094">
    <property type="entry name" value="Diverse_Catalytic_Enzymes"/>
</dbReference>
<dbReference type="RefSeq" id="WP_106588705.1">
    <property type="nucleotide sequence ID" value="NZ_PYAV01000007.1"/>
</dbReference>
<evidence type="ECO:0000313" key="8">
    <source>
        <dbReference type="EMBL" id="PSL45054.1"/>
    </source>
</evidence>
<keyword evidence="9" id="KW-1185">Reference proteome</keyword>
<evidence type="ECO:0000256" key="2">
    <source>
        <dbReference type="ARBA" id="ARBA00022723"/>
    </source>
</evidence>
<dbReference type="GO" id="GO:0046872">
    <property type="term" value="F:metal ion binding"/>
    <property type="evidence" value="ECO:0007669"/>
    <property type="project" value="UniProtKB-KW"/>
</dbReference>
<dbReference type="EMBL" id="PYAV01000007">
    <property type="protein sequence ID" value="PSL45054.1"/>
    <property type="molecule type" value="Genomic_DNA"/>
</dbReference>
<name>A0A2P8HFT4_9BACI</name>